<dbReference type="InterPro" id="IPR041657">
    <property type="entry name" value="HTH_17"/>
</dbReference>
<dbReference type="RefSeq" id="WP_099308604.1">
    <property type="nucleotide sequence ID" value="NZ_PDVP01000022.1"/>
</dbReference>
<dbReference type="Proteomes" id="UP000221168">
    <property type="component" value="Unassembled WGS sequence"/>
</dbReference>
<dbReference type="SUPFAM" id="SSF46955">
    <property type="entry name" value="Putative DNA-binding domain"/>
    <property type="match status" value="1"/>
</dbReference>
<proteinExistence type="predicted"/>
<evidence type="ECO:0000259" key="1">
    <source>
        <dbReference type="Pfam" id="PF12728"/>
    </source>
</evidence>
<reference evidence="2 3" key="1">
    <citation type="submission" date="2017-10" db="EMBL/GenBank/DDBJ databases">
        <title>Sedimentibacterium mangrovi gen. nov., sp. nov., a novel member of family Phyllobacteriacea isolated from mangrove sediment.</title>
        <authorList>
            <person name="Liao H."/>
            <person name="Tian Y."/>
        </authorList>
    </citation>
    <scope>NUCLEOTIDE SEQUENCE [LARGE SCALE GENOMIC DNA]</scope>
    <source>
        <strain evidence="2 3">X9-2-2</strain>
    </source>
</reference>
<dbReference type="InterPro" id="IPR009061">
    <property type="entry name" value="DNA-bd_dom_put_sf"/>
</dbReference>
<evidence type="ECO:0000313" key="3">
    <source>
        <dbReference type="Proteomes" id="UP000221168"/>
    </source>
</evidence>
<name>A0A2G1QH89_9HYPH</name>
<keyword evidence="3" id="KW-1185">Reference proteome</keyword>
<feature type="domain" description="Helix-turn-helix" evidence="1">
    <location>
        <begin position="12"/>
        <end position="62"/>
    </location>
</feature>
<dbReference type="Pfam" id="PF12728">
    <property type="entry name" value="HTH_17"/>
    <property type="match status" value="1"/>
</dbReference>
<organism evidence="2 3">
    <name type="scientific">Zhengella mangrovi</name>
    <dbReference type="NCBI Taxonomy" id="1982044"/>
    <lineage>
        <taxon>Bacteria</taxon>
        <taxon>Pseudomonadati</taxon>
        <taxon>Pseudomonadota</taxon>
        <taxon>Alphaproteobacteria</taxon>
        <taxon>Hyphomicrobiales</taxon>
        <taxon>Notoacmeibacteraceae</taxon>
        <taxon>Zhengella</taxon>
    </lineage>
</organism>
<dbReference type="OrthoDB" id="7364180at2"/>
<protein>
    <submittedName>
        <fullName evidence="2">Transcriptional regulator</fullName>
    </submittedName>
</protein>
<gene>
    <name evidence="2" type="ORF">CSC94_22340</name>
</gene>
<comment type="caution">
    <text evidence="2">The sequence shown here is derived from an EMBL/GenBank/DDBJ whole genome shotgun (WGS) entry which is preliminary data.</text>
</comment>
<evidence type="ECO:0000313" key="2">
    <source>
        <dbReference type="EMBL" id="PHP64820.1"/>
    </source>
</evidence>
<dbReference type="InterPro" id="IPR036388">
    <property type="entry name" value="WH-like_DNA-bd_sf"/>
</dbReference>
<dbReference type="AlphaFoldDB" id="A0A2G1QH89"/>
<dbReference type="Gene3D" id="1.10.10.10">
    <property type="entry name" value="Winged helix-like DNA-binding domain superfamily/Winged helix DNA-binding domain"/>
    <property type="match status" value="1"/>
</dbReference>
<accession>A0A2G1QH89</accession>
<sequence>MTSETTTRNTLLLTETDVARQLGVSVRTLQSWRVKGGGPVFSKLGRSVRYRPSDVDAWVAGNLTTSTSQVTVGHDR</sequence>
<dbReference type="EMBL" id="PDVP01000022">
    <property type="protein sequence ID" value="PHP64820.1"/>
    <property type="molecule type" value="Genomic_DNA"/>
</dbReference>